<protein>
    <submittedName>
        <fullName evidence="2">AGAP007817-PA-like protein</fullName>
    </submittedName>
</protein>
<proteinExistence type="predicted"/>
<dbReference type="PANTHER" id="PTHR44414">
    <property type="entry name" value="PROTEIN NEDD1"/>
    <property type="match status" value="1"/>
</dbReference>
<evidence type="ECO:0000313" key="4">
    <source>
        <dbReference type="Proteomes" id="UP000030765"/>
    </source>
</evidence>
<dbReference type="EMBL" id="KE524116">
    <property type="protein sequence ID" value="KFB34940.1"/>
    <property type="molecule type" value="Genomic_DNA"/>
</dbReference>
<dbReference type="GO" id="GO:0000922">
    <property type="term" value="C:spindle pole"/>
    <property type="evidence" value="ECO:0007669"/>
    <property type="project" value="TreeGrafter"/>
</dbReference>
<dbReference type="EMBL" id="ATLV01003140">
    <property type="status" value="NOT_ANNOTATED_CDS"/>
    <property type="molecule type" value="Genomic_DNA"/>
</dbReference>
<dbReference type="AlphaFoldDB" id="A0A084VAE6"/>
<feature type="compositionally biased region" description="Polar residues" evidence="1">
    <location>
        <begin position="427"/>
        <end position="439"/>
    </location>
</feature>
<dbReference type="GO" id="GO:0005814">
    <property type="term" value="C:centriole"/>
    <property type="evidence" value="ECO:0007669"/>
    <property type="project" value="TreeGrafter"/>
</dbReference>
<dbReference type="Gene3D" id="2.130.10.10">
    <property type="entry name" value="YVTN repeat-like/Quinoprotein amine dehydrogenase"/>
    <property type="match status" value="2"/>
</dbReference>
<sequence>MAEIISCAKDTQLHSFPELKQLSSSAHIDSNNGSDCRFFGSSKLFVRANKNTGIELLRIKDGEAPVDGSAPTRSIATVKKMMIDNLYCVACPKTASKDEIAIGLTSGTVRFMNYKKANFTKRFDSERITNSVTFMDFNATDDFLAAVYENGLVNVYGMKTSSKLHTLAFDKNTNKARFHPSKRFHMAVASDKGAVVLYDSQAKKTMFSQPTAHGAPCRDVGMVESFPDYVFSVGYDSVINVFDTRRKDVAYQIQSNYPFESLAIAEDGHHFAVGNLKGYVYGYDLRNLKQPLNMKQIHQSNVTSLTFVPKAKDGSSRRSMIELDESRKVSSRGVRISEGGCMANGTPEMVGLASNEKEKRPEQHDSFIGDIDQFMQRREPTLGCMSRLSTSSRLSGESPNRLAGNNLLGFLDDLSDCHTDPDDTGGLSESNQQHASGSTPEPEFNIDDSFVNTTRLIKRIKANGGGRPNASAGDRLHKKGMIDNLEHINEEASDIGETENEGTEAESVGIVAGARSETDNKAPHVSVSRVLLESQQENKALKAIPQQDTRKLLSVPSELSTPMVNGKENNSRSTITATVFRHENSHTTTTDPSTPNHLGPEANEDTLQRPASIDQQTVTTKQQQSRTGSSGLQQQQQLSGEIAELRKTMLDQFQKSTIQQVDAEQAMRSHLWMCMFNLWRETQQKLESIEQTVNAGFGLLLPRDEFAQQFISMRAENEALRNRLKELEEQGKGGK</sequence>
<feature type="compositionally biased region" description="Polar residues" evidence="1">
    <location>
        <begin position="586"/>
        <end position="596"/>
    </location>
</feature>
<keyword evidence="4" id="KW-1185">Reference proteome</keyword>
<evidence type="ECO:0000313" key="2">
    <source>
        <dbReference type="EMBL" id="KFB34940.1"/>
    </source>
</evidence>
<dbReference type="InterPro" id="IPR015943">
    <property type="entry name" value="WD40/YVTN_repeat-like_dom_sf"/>
</dbReference>
<dbReference type="GO" id="GO:0043015">
    <property type="term" value="F:gamma-tubulin binding"/>
    <property type="evidence" value="ECO:0007669"/>
    <property type="project" value="TreeGrafter"/>
</dbReference>
<dbReference type="PANTHER" id="PTHR44414:SF1">
    <property type="entry name" value="PROTEIN NEDD1"/>
    <property type="match status" value="1"/>
</dbReference>
<dbReference type="GO" id="GO:0000278">
    <property type="term" value="P:mitotic cell cycle"/>
    <property type="evidence" value="ECO:0007669"/>
    <property type="project" value="TreeGrafter"/>
</dbReference>
<organism evidence="2">
    <name type="scientific">Anopheles sinensis</name>
    <name type="common">Mosquito</name>
    <dbReference type="NCBI Taxonomy" id="74873"/>
    <lineage>
        <taxon>Eukaryota</taxon>
        <taxon>Metazoa</taxon>
        <taxon>Ecdysozoa</taxon>
        <taxon>Arthropoda</taxon>
        <taxon>Hexapoda</taxon>
        <taxon>Insecta</taxon>
        <taxon>Pterygota</taxon>
        <taxon>Neoptera</taxon>
        <taxon>Endopterygota</taxon>
        <taxon>Diptera</taxon>
        <taxon>Nematocera</taxon>
        <taxon>Culicoidea</taxon>
        <taxon>Culicidae</taxon>
        <taxon>Anophelinae</taxon>
        <taxon>Anopheles</taxon>
    </lineage>
</organism>
<dbReference type="GO" id="GO:0036064">
    <property type="term" value="C:ciliary basal body"/>
    <property type="evidence" value="ECO:0007669"/>
    <property type="project" value="TreeGrafter"/>
</dbReference>
<dbReference type="OrthoDB" id="1602884at2759"/>
<dbReference type="InterPro" id="IPR052818">
    <property type="entry name" value="NEDD1_Spindle_Assembly"/>
</dbReference>
<dbReference type="EnsemblMetazoa" id="ASIC000642-RA">
    <property type="protein sequence ID" value="ASIC000642-PA"/>
    <property type="gene ID" value="ASIC000642"/>
</dbReference>
<dbReference type="GO" id="GO:0005737">
    <property type="term" value="C:cytoplasm"/>
    <property type="evidence" value="ECO:0007669"/>
    <property type="project" value="TreeGrafter"/>
</dbReference>
<feature type="compositionally biased region" description="Low complexity" evidence="1">
    <location>
        <begin position="622"/>
        <end position="637"/>
    </location>
</feature>
<reference evidence="2 4" key="1">
    <citation type="journal article" date="2014" name="BMC Genomics">
        <title>Genome sequence of Anopheles sinensis provides insight into genetics basis of mosquito competence for malaria parasites.</title>
        <authorList>
            <person name="Zhou D."/>
            <person name="Zhang D."/>
            <person name="Ding G."/>
            <person name="Shi L."/>
            <person name="Hou Q."/>
            <person name="Ye Y."/>
            <person name="Xu Y."/>
            <person name="Zhou H."/>
            <person name="Xiong C."/>
            <person name="Li S."/>
            <person name="Yu J."/>
            <person name="Hong S."/>
            <person name="Yu X."/>
            <person name="Zou P."/>
            <person name="Chen C."/>
            <person name="Chang X."/>
            <person name="Wang W."/>
            <person name="Lv Y."/>
            <person name="Sun Y."/>
            <person name="Ma L."/>
            <person name="Shen B."/>
            <person name="Zhu C."/>
        </authorList>
    </citation>
    <scope>NUCLEOTIDE SEQUENCE [LARGE SCALE GENOMIC DNA]</scope>
</reference>
<name>A0A084VAE6_ANOSI</name>
<accession>A0A084VAE6</accession>
<dbReference type="Proteomes" id="UP000030765">
    <property type="component" value="Unassembled WGS sequence"/>
</dbReference>
<feature type="region of interest" description="Disordered" evidence="1">
    <location>
        <begin position="416"/>
        <end position="447"/>
    </location>
</feature>
<dbReference type="OMA" id="PCRDIAM"/>
<dbReference type="STRING" id="74873.A0A084VAE6"/>
<dbReference type="InterPro" id="IPR001680">
    <property type="entry name" value="WD40_rpt"/>
</dbReference>
<evidence type="ECO:0000313" key="3">
    <source>
        <dbReference type="EnsemblMetazoa" id="ASIC000642-PA"/>
    </source>
</evidence>
<dbReference type="VEuPathDB" id="VectorBase:ASIS009760"/>
<gene>
    <name evidence="2" type="ORF">ZHAS_00000642</name>
</gene>
<dbReference type="GO" id="GO:0007020">
    <property type="term" value="P:microtubule nucleation"/>
    <property type="evidence" value="ECO:0007669"/>
    <property type="project" value="TreeGrafter"/>
</dbReference>
<evidence type="ECO:0000256" key="1">
    <source>
        <dbReference type="SAM" id="MobiDB-lite"/>
    </source>
</evidence>
<dbReference type="VEuPathDB" id="VectorBase:ASIC000642"/>
<dbReference type="SUPFAM" id="SSF50978">
    <property type="entry name" value="WD40 repeat-like"/>
    <property type="match status" value="1"/>
</dbReference>
<dbReference type="InterPro" id="IPR036322">
    <property type="entry name" value="WD40_repeat_dom_sf"/>
</dbReference>
<feature type="region of interest" description="Disordered" evidence="1">
    <location>
        <begin position="581"/>
        <end position="637"/>
    </location>
</feature>
<reference evidence="3" key="2">
    <citation type="submission" date="2020-05" db="UniProtKB">
        <authorList>
            <consortium name="EnsemblMetazoa"/>
        </authorList>
    </citation>
    <scope>IDENTIFICATION</scope>
</reference>
<dbReference type="SMART" id="SM00320">
    <property type="entry name" value="WD40"/>
    <property type="match status" value="4"/>
</dbReference>
<dbReference type="GO" id="GO:0005813">
    <property type="term" value="C:centrosome"/>
    <property type="evidence" value="ECO:0007669"/>
    <property type="project" value="TreeGrafter"/>
</dbReference>